<feature type="compositionally biased region" description="Polar residues" evidence="1">
    <location>
        <begin position="137"/>
        <end position="189"/>
    </location>
</feature>
<proteinExistence type="predicted"/>
<feature type="region of interest" description="Disordered" evidence="1">
    <location>
        <begin position="332"/>
        <end position="361"/>
    </location>
</feature>
<feature type="region of interest" description="Disordered" evidence="1">
    <location>
        <begin position="241"/>
        <end position="302"/>
    </location>
</feature>
<evidence type="ECO:0000313" key="3">
    <source>
        <dbReference type="EMBL" id="KAH9821456.1"/>
    </source>
</evidence>
<dbReference type="PROSITE" id="PS50172">
    <property type="entry name" value="BRCT"/>
    <property type="match status" value="1"/>
</dbReference>
<protein>
    <submittedName>
        <fullName evidence="3">FHA domain binding</fullName>
    </submittedName>
</protein>
<evidence type="ECO:0000313" key="4">
    <source>
        <dbReference type="Proteomes" id="UP001138500"/>
    </source>
</evidence>
<dbReference type="InterPro" id="IPR036420">
    <property type="entry name" value="BRCT_dom_sf"/>
</dbReference>
<dbReference type="InterPro" id="IPR001357">
    <property type="entry name" value="BRCT_dom"/>
</dbReference>
<reference evidence="3 4" key="1">
    <citation type="journal article" date="2018" name="IMA Fungus">
        <title>IMA Genome-F 10: Nine draft genome sequences of Claviceps purpurea s.lat., including C. arundinis, C. humidiphila, and C. cf. spartinae, pseudomolecules for the pitch canker pathogen Fusarium circinatum, draft genome of Davidsoniella eucalypti, Grosmannia galeiformis, Quambalaria eucalypti, and Teratosphaeria destructans.</title>
        <authorList>
            <person name="Wingfield B.D."/>
            <person name="Liu M."/>
            <person name="Nguyen H.D."/>
            <person name="Lane F.A."/>
            <person name="Morgan S.W."/>
            <person name="De Vos L."/>
            <person name="Wilken P.M."/>
            <person name="Duong T.A."/>
            <person name="Aylward J."/>
            <person name="Coetzee M.P."/>
            <person name="Dadej K."/>
            <person name="De Beer Z.W."/>
            <person name="Findlay W."/>
            <person name="Havenga M."/>
            <person name="Kolarik M."/>
            <person name="Menzies J.G."/>
            <person name="Naidoo K."/>
            <person name="Pochopski O."/>
            <person name="Shoukouhi P."/>
            <person name="Santana Q.C."/>
            <person name="Seifert K.A."/>
            <person name="Soal N."/>
            <person name="Steenkamp E.T."/>
            <person name="Tatham C.T."/>
            <person name="van der Nest M.A."/>
            <person name="Wingfield M.J."/>
        </authorList>
    </citation>
    <scope>NUCLEOTIDE SEQUENCE [LARGE SCALE GENOMIC DNA]</scope>
    <source>
        <strain evidence="3">CMW44962</strain>
    </source>
</reference>
<evidence type="ECO:0000256" key="1">
    <source>
        <dbReference type="SAM" id="MobiDB-lite"/>
    </source>
</evidence>
<feature type="compositionally biased region" description="Polar residues" evidence="1">
    <location>
        <begin position="48"/>
        <end position="57"/>
    </location>
</feature>
<dbReference type="AlphaFoldDB" id="A0A9W7SL98"/>
<feature type="compositionally biased region" description="Basic and acidic residues" evidence="1">
    <location>
        <begin position="383"/>
        <end position="394"/>
    </location>
</feature>
<comment type="caution">
    <text evidence="3">The sequence shown here is derived from an EMBL/GenBank/DDBJ whole genome shotgun (WGS) entry which is preliminary data.</text>
</comment>
<reference evidence="3 4" key="2">
    <citation type="journal article" date="2021" name="Curr. Genet.">
        <title>Genetic response to nitrogen starvation in the aggressive Eucalyptus foliar pathogen Teratosphaeria destructans.</title>
        <authorList>
            <person name="Havenga M."/>
            <person name="Wingfield B.D."/>
            <person name="Wingfield M.J."/>
            <person name="Dreyer L.L."/>
            <person name="Roets F."/>
            <person name="Aylward J."/>
        </authorList>
    </citation>
    <scope>NUCLEOTIDE SEQUENCE [LARGE SCALE GENOMIC DNA]</scope>
    <source>
        <strain evidence="3">CMW44962</strain>
    </source>
</reference>
<accession>A0A9W7SL98</accession>
<keyword evidence="4" id="KW-1185">Reference proteome</keyword>
<feature type="region of interest" description="Disordered" evidence="1">
    <location>
        <begin position="378"/>
        <end position="415"/>
    </location>
</feature>
<feature type="compositionally biased region" description="Basic and acidic residues" evidence="1">
    <location>
        <begin position="107"/>
        <end position="117"/>
    </location>
</feature>
<gene>
    <name evidence="3" type="ORF">Tdes44962_MAKER04946</name>
</gene>
<dbReference type="Gene3D" id="3.40.50.10190">
    <property type="entry name" value="BRCT domain"/>
    <property type="match status" value="1"/>
</dbReference>
<feature type="region of interest" description="Disordered" evidence="1">
    <location>
        <begin position="1"/>
        <end position="207"/>
    </location>
</feature>
<organism evidence="3 4">
    <name type="scientific">Teratosphaeria destructans</name>
    <dbReference type="NCBI Taxonomy" id="418781"/>
    <lineage>
        <taxon>Eukaryota</taxon>
        <taxon>Fungi</taxon>
        <taxon>Dikarya</taxon>
        <taxon>Ascomycota</taxon>
        <taxon>Pezizomycotina</taxon>
        <taxon>Dothideomycetes</taxon>
        <taxon>Dothideomycetidae</taxon>
        <taxon>Mycosphaerellales</taxon>
        <taxon>Teratosphaeriaceae</taxon>
        <taxon>Teratosphaeria</taxon>
    </lineage>
</organism>
<evidence type="ECO:0000259" key="2">
    <source>
        <dbReference type="PROSITE" id="PS50172"/>
    </source>
</evidence>
<dbReference type="Proteomes" id="UP001138500">
    <property type="component" value="Unassembled WGS sequence"/>
</dbReference>
<sequence length="633" mass="69060">MRAPEVPNMCAPEASNRLEKLEPDLSPQVDGQHAGSRNYAENIAGASAQVQAESSANDAHGQQPDDDDATKSEDESDSDLVVPPSPCASWINKHHTPPTGLTVLETPGRHARPDSRGGQEIPFSTAPEQSDGEVMVRTSSQSAAFESRNSPSTGRSEGLDSQSVHGPETQKSGVMLINQVNDMDSSEGGSQSTFSAAKTTKTSQVTYGTAWKRGKKVRPVTKEEHPRHLDQTVAFDQSIEIPLTSDARDEHATAAESAKRSMRDSQCTASGRCEAASERSPVPQKRSYEHVDIDGAQTEMPHKRARQLLAVSVRSDDVDTQGYERHAEEDVIQVSQPRKHRALPPRFSGRSKEPVRENTASTGDEIIVAPSLAKKAKARRFAKATEQRKGKGDRQPLPSQGIIRRSGTPASSILTDGVQSPKLLLSSTSLSEKKNTTVLNWLRRQNMKIATEVPGKRSHFFCLVAHDRLPRTAKVLRSLALGKLVVSEQWAFRSFAEKKLLRPEDFVYDALQDRNAPDEGVFKGKTLFFTKALQQEYGDGWDDVQTLIDEAGPASASTGSSSDASQAAQCEGTILLGSRGDDPDAAKLSHEYGHRVYSKDLLTTAILRGKLDTDSDEFLLTPAKPKKADTRKR</sequence>
<dbReference type="SUPFAM" id="SSF52113">
    <property type="entry name" value="BRCT domain"/>
    <property type="match status" value="1"/>
</dbReference>
<feature type="compositionally biased region" description="Basic and acidic residues" evidence="1">
    <location>
        <begin position="246"/>
        <end position="263"/>
    </location>
</feature>
<name>A0A9W7SL98_9PEZI</name>
<dbReference type="OrthoDB" id="342264at2759"/>
<feature type="compositionally biased region" description="Low complexity" evidence="1">
    <location>
        <begin position="190"/>
        <end position="204"/>
    </location>
</feature>
<feature type="compositionally biased region" description="Acidic residues" evidence="1">
    <location>
        <begin position="64"/>
        <end position="78"/>
    </location>
</feature>
<dbReference type="EMBL" id="RIBY02002256">
    <property type="protein sequence ID" value="KAH9821456.1"/>
    <property type="molecule type" value="Genomic_DNA"/>
</dbReference>
<feature type="domain" description="BRCT" evidence="2">
    <location>
        <begin position="423"/>
        <end position="508"/>
    </location>
</feature>